<dbReference type="OrthoDB" id="5734946at2"/>
<keyword evidence="1" id="KW-0812">Transmembrane</keyword>
<proteinExistence type="predicted"/>
<comment type="caution">
    <text evidence="2">The sequence shown here is derived from an EMBL/GenBank/DDBJ whole genome shotgun (WGS) entry which is preliminary data.</text>
</comment>
<evidence type="ECO:0000313" key="3">
    <source>
        <dbReference type="Proteomes" id="UP000029393"/>
    </source>
</evidence>
<dbReference type="Proteomes" id="UP000029393">
    <property type="component" value="Unassembled WGS sequence"/>
</dbReference>
<evidence type="ECO:0008006" key="4">
    <source>
        <dbReference type="Google" id="ProtNLM"/>
    </source>
</evidence>
<evidence type="ECO:0000313" key="2">
    <source>
        <dbReference type="EMBL" id="KFN47619.1"/>
    </source>
</evidence>
<keyword evidence="1" id="KW-0472">Membrane</keyword>
<dbReference type="AlphaFoldDB" id="A0A091B9V2"/>
<keyword evidence="1" id="KW-1133">Transmembrane helix</keyword>
<dbReference type="EMBL" id="AVCK01000009">
    <property type="protein sequence ID" value="KFN47619.1"/>
    <property type="molecule type" value="Genomic_DNA"/>
</dbReference>
<keyword evidence="3" id="KW-1185">Reference proteome</keyword>
<organism evidence="2 3">
    <name type="scientific">Arenimonas metalli CF5-1</name>
    <dbReference type="NCBI Taxonomy" id="1384056"/>
    <lineage>
        <taxon>Bacteria</taxon>
        <taxon>Pseudomonadati</taxon>
        <taxon>Pseudomonadota</taxon>
        <taxon>Gammaproteobacteria</taxon>
        <taxon>Lysobacterales</taxon>
        <taxon>Lysobacteraceae</taxon>
        <taxon>Arenimonas</taxon>
    </lineage>
</organism>
<dbReference type="Pfam" id="PF16137">
    <property type="entry name" value="DUF4845"/>
    <property type="match status" value="1"/>
</dbReference>
<feature type="transmembrane region" description="Helical" evidence="1">
    <location>
        <begin position="6"/>
        <end position="31"/>
    </location>
</feature>
<evidence type="ECO:0000256" key="1">
    <source>
        <dbReference type="SAM" id="Phobius"/>
    </source>
</evidence>
<dbReference type="eggNOG" id="COG4969">
    <property type="taxonomic scope" value="Bacteria"/>
</dbReference>
<name>A0A091B9V2_9GAMM</name>
<dbReference type="InterPro" id="IPR032314">
    <property type="entry name" value="DUF4845"/>
</dbReference>
<sequence>MVRKQQGITLMSFVMVLVVVGFFALVAMKLFPMYTEFHNMKAAVNAYAAEPNSANKTTAQAWAELDRRFGIAYVESVERQDVKIERAAQGRGMQIKVAYEVRKPLMFNLDVVGKFEHVADLTGTGSGG</sequence>
<accession>A0A091B9V2</accession>
<reference evidence="2 3" key="1">
    <citation type="submission" date="2013-09" db="EMBL/GenBank/DDBJ databases">
        <title>Genome sequencing of Arenimonas metalli.</title>
        <authorList>
            <person name="Chen F."/>
            <person name="Wang G."/>
        </authorList>
    </citation>
    <scope>NUCLEOTIDE SEQUENCE [LARGE SCALE GENOMIC DNA]</scope>
    <source>
        <strain evidence="2 3">CF5-1</strain>
    </source>
</reference>
<gene>
    <name evidence="2" type="ORF">N787_08655</name>
</gene>
<protein>
    <recommendedName>
        <fullName evidence="4">DUF4845 domain-containing protein</fullName>
    </recommendedName>
</protein>
<dbReference type="PATRIC" id="fig|1384056.3.peg.590"/>
<dbReference type="STRING" id="1384056.N787_08655"/>